<comment type="similarity">
    <text evidence="1">Belongs to the GASA family.</text>
</comment>
<dbReference type="InterPro" id="IPR003854">
    <property type="entry name" value="GASA"/>
</dbReference>
<name>A0A5A7QV30_STRAF</name>
<dbReference type="Pfam" id="PF02704">
    <property type="entry name" value="GASA"/>
    <property type="match status" value="2"/>
</dbReference>
<dbReference type="AlphaFoldDB" id="A0A5A7QV30"/>
<evidence type="ECO:0000256" key="2">
    <source>
        <dbReference type="SAM" id="SignalP"/>
    </source>
</evidence>
<proteinExistence type="inferred from homology"/>
<evidence type="ECO:0000256" key="1">
    <source>
        <dbReference type="ARBA" id="ARBA00010582"/>
    </source>
</evidence>
<comment type="caution">
    <text evidence="3">The sequence shown here is derived from an EMBL/GenBank/DDBJ whole genome shotgun (WGS) entry which is preliminary data.</text>
</comment>
<gene>
    <name evidence="3" type="ORF">STAS_26431</name>
</gene>
<dbReference type="EMBL" id="BKCP01008515">
    <property type="protein sequence ID" value="GER49203.1"/>
    <property type="molecule type" value="Genomic_DNA"/>
</dbReference>
<keyword evidence="4" id="KW-1185">Reference proteome</keyword>
<organism evidence="3 4">
    <name type="scientific">Striga asiatica</name>
    <name type="common">Asiatic witchweed</name>
    <name type="synonym">Buchnera asiatica</name>
    <dbReference type="NCBI Taxonomy" id="4170"/>
    <lineage>
        <taxon>Eukaryota</taxon>
        <taxon>Viridiplantae</taxon>
        <taxon>Streptophyta</taxon>
        <taxon>Embryophyta</taxon>
        <taxon>Tracheophyta</taxon>
        <taxon>Spermatophyta</taxon>
        <taxon>Magnoliopsida</taxon>
        <taxon>eudicotyledons</taxon>
        <taxon>Gunneridae</taxon>
        <taxon>Pentapetalae</taxon>
        <taxon>asterids</taxon>
        <taxon>lamiids</taxon>
        <taxon>Lamiales</taxon>
        <taxon>Orobanchaceae</taxon>
        <taxon>Buchnereae</taxon>
        <taxon>Striga</taxon>
    </lineage>
</organism>
<dbReference type="PANTHER" id="PTHR23201:SF141">
    <property type="entry name" value="GIBBERELLIN-REGULATED PROTEIN 10"/>
    <property type="match status" value="1"/>
</dbReference>
<evidence type="ECO:0000313" key="3">
    <source>
        <dbReference type="EMBL" id="GER49203.1"/>
    </source>
</evidence>
<protein>
    <submittedName>
        <fullName evidence="3">Pentatricopeptide repeat-containing protein</fullName>
    </submittedName>
</protein>
<keyword evidence="2" id="KW-0732">Signal</keyword>
<feature type="signal peptide" evidence="2">
    <location>
        <begin position="1"/>
        <end position="24"/>
    </location>
</feature>
<accession>A0A5A7QV30</accession>
<feature type="chain" id="PRO_5023099103" evidence="2">
    <location>
        <begin position="25"/>
        <end position="465"/>
    </location>
</feature>
<dbReference type="InterPro" id="IPR011990">
    <property type="entry name" value="TPR-like_helical_dom_sf"/>
</dbReference>
<evidence type="ECO:0000313" key="4">
    <source>
        <dbReference type="Proteomes" id="UP000325081"/>
    </source>
</evidence>
<sequence length="465" mass="51621">MKLTRTAFFALILVIMMMMSSVLAIDCDKECKRRCSKAGRQDRCLQYCGICCRDCKCVPSGTCDFPFPSSSLPFTYLINAYTSGRALNPGCTLHARLIIVGAAKSLHLASKLIAFYAACRHFGHARRCSTKFPSQVEKLNVTTSILKACGHLCFRKTGQGLHAVVLKNGFGRDLFVACLLVDMYSGCKNVEDAKRVFDEMSVRVDLVLLNTMVSGFVRNAMVKRILESMEADGIKPDSIISGYIQNFRTKKAYTDFRKMLRLLPRPANTTDLRRGKEIHGGGGETGSSGGDVALLGLYADLSRWGNVMELKSVMRKRKFRSLQAVVGMMFHYVGNVGILVLKLEIPSSRSFDSAICRSDSSPNYLIVKRKMKLTTLATFLLALLFMANLHETTADKHPPAGGVSQFCQSKCSYRCSKASRQDRCLKYCYICCEKCHCVPSGTSGHKDECPCYRDWKNSKGGPKCP</sequence>
<dbReference type="OrthoDB" id="847210at2759"/>
<reference evidence="4" key="1">
    <citation type="journal article" date="2019" name="Curr. Biol.">
        <title>Genome Sequence of Striga asiatica Provides Insight into the Evolution of Plant Parasitism.</title>
        <authorList>
            <person name="Yoshida S."/>
            <person name="Kim S."/>
            <person name="Wafula E.K."/>
            <person name="Tanskanen J."/>
            <person name="Kim Y.M."/>
            <person name="Honaas L."/>
            <person name="Yang Z."/>
            <person name="Spallek T."/>
            <person name="Conn C.E."/>
            <person name="Ichihashi Y."/>
            <person name="Cheong K."/>
            <person name="Cui S."/>
            <person name="Der J.P."/>
            <person name="Gundlach H."/>
            <person name="Jiao Y."/>
            <person name="Hori C."/>
            <person name="Ishida J.K."/>
            <person name="Kasahara H."/>
            <person name="Kiba T."/>
            <person name="Kim M.S."/>
            <person name="Koo N."/>
            <person name="Laohavisit A."/>
            <person name="Lee Y.H."/>
            <person name="Lumba S."/>
            <person name="McCourt P."/>
            <person name="Mortimer J.C."/>
            <person name="Mutuku J.M."/>
            <person name="Nomura T."/>
            <person name="Sasaki-Sekimoto Y."/>
            <person name="Seto Y."/>
            <person name="Wang Y."/>
            <person name="Wakatake T."/>
            <person name="Sakakibara H."/>
            <person name="Demura T."/>
            <person name="Yamaguchi S."/>
            <person name="Yoneyama K."/>
            <person name="Manabe R.I."/>
            <person name="Nelson D.C."/>
            <person name="Schulman A.H."/>
            <person name="Timko M.P."/>
            <person name="dePamphilis C.W."/>
            <person name="Choi D."/>
            <person name="Shirasu K."/>
        </authorList>
    </citation>
    <scope>NUCLEOTIDE SEQUENCE [LARGE SCALE GENOMIC DNA]</scope>
    <source>
        <strain evidence="4">cv. UVA1</strain>
    </source>
</reference>
<dbReference type="Proteomes" id="UP000325081">
    <property type="component" value="Unassembled WGS sequence"/>
</dbReference>
<dbReference type="PANTHER" id="PTHR23201">
    <property type="entry name" value="EXTENSIN, PROLINE-RICH PROTEIN"/>
    <property type="match status" value="1"/>
</dbReference>
<dbReference type="Gene3D" id="1.25.40.10">
    <property type="entry name" value="Tetratricopeptide repeat domain"/>
    <property type="match status" value="1"/>
</dbReference>